<dbReference type="Pfam" id="PF01979">
    <property type="entry name" value="Amidohydro_1"/>
    <property type="match status" value="1"/>
</dbReference>
<dbReference type="PANTHER" id="PTHR43794">
    <property type="entry name" value="AMINOHYDROLASE SSNA-RELATED"/>
    <property type="match status" value="1"/>
</dbReference>
<dbReference type="GO" id="GO:0016810">
    <property type="term" value="F:hydrolase activity, acting on carbon-nitrogen (but not peptide) bonds"/>
    <property type="evidence" value="ECO:0007669"/>
    <property type="project" value="InterPro"/>
</dbReference>
<dbReference type="RefSeq" id="WP_029720329.1">
    <property type="nucleotide sequence ID" value="NZ_JNVU01000048.1"/>
</dbReference>
<dbReference type="InterPro" id="IPR050287">
    <property type="entry name" value="MTA/SAH_deaminase"/>
</dbReference>
<dbReference type="SUPFAM" id="SSF51556">
    <property type="entry name" value="Metallo-dependent hydrolases"/>
    <property type="match status" value="1"/>
</dbReference>
<dbReference type="InterPro" id="IPR010252">
    <property type="entry name" value="HutF"/>
</dbReference>
<comment type="caution">
    <text evidence="3">The sequence shown here is derived from an EMBL/GenBank/DDBJ whole genome shotgun (WGS) entry which is preliminary data.</text>
</comment>
<dbReference type="InterPro" id="IPR032466">
    <property type="entry name" value="Metal_Hydrolase"/>
</dbReference>
<keyword evidence="1" id="KW-0378">Hydrolase</keyword>
<keyword evidence="4" id="KW-1185">Reference proteome</keyword>
<gene>
    <name evidence="3" type="ORF">GU90_18770</name>
</gene>
<dbReference type="PANTHER" id="PTHR43794:SF11">
    <property type="entry name" value="AMIDOHYDROLASE-RELATED DOMAIN-CONTAINING PROTEIN"/>
    <property type="match status" value="1"/>
</dbReference>
<evidence type="ECO:0000313" key="4">
    <source>
        <dbReference type="Proteomes" id="UP000031419"/>
    </source>
</evidence>
<name>A0A073AUV2_9PSEU</name>
<dbReference type="eggNOG" id="COG0402">
    <property type="taxonomic scope" value="Bacteria"/>
</dbReference>
<sequence length="438" mass="47395">MSTLWCQWAWLENGPTPGVQLHITDGTITSIQRTRTPDPGAEELHGLVLPGLANTHSHAFHRALRGRTTSSGTFWTWREHMYRVAATLDPDQYYQLALGTYAEMALAGITCVGEFHYLHHDPNGHSYRDPNAMGHALTRAAADAGIRITLLDTCYLTGGFTTPVRGVQIRFSDGDIDNWMHRVQQFHPGNQRTRLGAAIHSVRAVPARHIPHITAWARHTTAPVHIHLSEQRAENEACLAAHDRTPTQLLDERGALGPHLTAIHATHLTNQDIALLGSTRTGVCLCPSTEADLGDGIGPAVELAAAGSPLSTGSDGHSEIDLLGETQAVEAHTRLRTETRGHFTSPQLLAMATKNGHRSLGWPDCGQLATGCQADLIAIDLNTPRLAGVPVAEAPAVARASDLTDVFVAGQRIVHHGHHRTVDVPAQLRNALQALQQP</sequence>
<proteinExistence type="predicted"/>
<reference evidence="3 4" key="1">
    <citation type="submission" date="2014-06" db="EMBL/GenBank/DDBJ databases">
        <title>Saccharopolyspora rectivirgula DSM-43113 Genome sequencing.</title>
        <authorList>
            <person name="Barrera C."/>
            <person name="Millon L."/>
            <person name="Rognon B."/>
            <person name="Zaugg C."/>
            <person name="Monod M."/>
        </authorList>
    </citation>
    <scope>NUCLEOTIDE SEQUENCE [LARGE SCALE GENOMIC DNA]</scope>
    <source>
        <strain evidence="3 4">DSM 43113</strain>
    </source>
</reference>
<evidence type="ECO:0000313" key="3">
    <source>
        <dbReference type="EMBL" id="KEI43165.1"/>
    </source>
</evidence>
<dbReference type="InterPro" id="IPR011059">
    <property type="entry name" value="Metal-dep_hydrolase_composite"/>
</dbReference>
<protein>
    <submittedName>
        <fullName evidence="3">N-formimino-L-glutamate deiminase</fullName>
    </submittedName>
</protein>
<dbReference type="Proteomes" id="UP000031419">
    <property type="component" value="Unassembled WGS sequence"/>
</dbReference>
<accession>A0A073AUV2</accession>
<evidence type="ECO:0000256" key="1">
    <source>
        <dbReference type="ARBA" id="ARBA00022801"/>
    </source>
</evidence>
<evidence type="ECO:0000259" key="2">
    <source>
        <dbReference type="Pfam" id="PF01979"/>
    </source>
</evidence>
<feature type="domain" description="Amidohydrolase-related" evidence="2">
    <location>
        <begin position="47"/>
        <end position="411"/>
    </location>
</feature>
<dbReference type="OrthoDB" id="3204583at2"/>
<organism evidence="3 4">
    <name type="scientific">Saccharopolyspora rectivirgula</name>
    <dbReference type="NCBI Taxonomy" id="28042"/>
    <lineage>
        <taxon>Bacteria</taxon>
        <taxon>Bacillati</taxon>
        <taxon>Actinomycetota</taxon>
        <taxon>Actinomycetes</taxon>
        <taxon>Pseudonocardiales</taxon>
        <taxon>Pseudonocardiaceae</taxon>
        <taxon>Saccharopolyspora</taxon>
    </lineage>
</organism>
<dbReference type="NCBIfam" id="NF006681">
    <property type="entry name" value="PRK09229.1-2"/>
    <property type="match status" value="1"/>
</dbReference>
<dbReference type="NCBIfam" id="TIGR02022">
    <property type="entry name" value="hutF"/>
    <property type="match status" value="1"/>
</dbReference>
<dbReference type="SUPFAM" id="SSF51338">
    <property type="entry name" value="Composite domain of metallo-dependent hydrolases"/>
    <property type="match status" value="1"/>
</dbReference>
<dbReference type="STRING" id="28042.GU90_18770"/>
<dbReference type="AlphaFoldDB" id="A0A073AUV2"/>
<dbReference type="Gene3D" id="3.20.20.140">
    <property type="entry name" value="Metal-dependent hydrolases"/>
    <property type="match status" value="1"/>
</dbReference>
<dbReference type="EMBL" id="JNVU01000048">
    <property type="protein sequence ID" value="KEI43165.1"/>
    <property type="molecule type" value="Genomic_DNA"/>
</dbReference>
<dbReference type="Gene3D" id="2.30.40.10">
    <property type="entry name" value="Urease, subunit C, domain 1"/>
    <property type="match status" value="1"/>
</dbReference>
<dbReference type="InterPro" id="IPR006680">
    <property type="entry name" value="Amidohydro-rel"/>
</dbReference>